<feature type="compositionally biased region" description="Gly residues" evidence="1">
    <location>
        <begin position="9"/>
        <end position="25"/>
    </location>
</feature>
<dbReference type="Pfam" id="PF08699">
    <property type="entry name" value="ArgoL1"/>
    <property type="match status" value="1"/>
</dbReference>
<organism evidence="3 4">
    <name type="scientific">Zizania palustris</name>
    <name type="common">Northern wild rice</name>
    <dbReference type="NCBI Taxonomy" id="103762"/>
    <lineage>
        <taxon>Eukaryota</taxon>
        <taxon>Viridiplantae</taxon>
        <taxon>Streptophyta</taxon>
        <taxon>Embryophyta</taxon>
        <taxon>Tracheophyta</taxon>
        <taxon>Spermatophyta</taxon>
        <taxon>Magnoliopsida</taxon>
        <taxon>Liliopsida</taxon>
        <taxon>Poales</taxon>
        <taxon>Poaceae</taxon>
        <taxon>BOP clade</taxon>
        <taxon>Oryzoideae</taxon>
        <taxon>Oryzeae</taxon>
        <taxon>Zizaniinae</taxon>
        <taxon>Zizania</taxon>
    </lineage>
</organism>
<feature type="domain" description="Argonaute linker 1" evidence="2">
    <location>
        <begin position="193"/>
        <end position="235"/>
    </location>
</feature>
<comment type="caution">
    <text evidence="3">The sequence shown here is derived from an EMBL/GenBank/DDBJ whole genome shotgun (WGS) entry which is preliminary data.</text>
</comment>
<reference evidence="3" key="2">
    <citation type="submission" date="2021-02" db="EMBL/GenBank/DDBJ databases">
        <authorList>
            <person name="Kimball J.A."/>
            <person name="Haas M.W."/>
            <person name="Macchietto M."/>
            <person name="Kono T."/>
            <person name="Duquette J."/>
            <person name="Shao M."/>
        </authorList>
    </citation>
    <scope>NUCLEOTIDE SEQUENCE</scope>
    <source>
        <tissue evidence="3">Fresh leaf tissue</tissue>
    </source>
</reference>
<name>A0A8J5T9R6_ZIZPA</name>
<dbReference type="SMART" id="SM01163">
    <property type="entry name" value="DUF1785"/>
    <property type="match status" value="1"/>
</dbReference>
<protein>
    <recommendedName>
        <fullName evidence="2">Argonaute linker 1 domain-containing protein</fullName>
    </recommendedName>
</protein>
<evidence type="ECO:0000259" key="2">
    <source>
        <dbReference type="SMART" id="SM01163"/>
    </source>
</evidence>
<evidence type="ECO:0000313" key="4">
    <source>
        <dbReference type="Proteomes" id="UP000729402"/>
    </source>
</evidence>
<keyword evidence="4" id="KW-1185">Reference proteome</keyword>
<dbReference type="OrthoDB" id="673267at2759"/>
<sequence>MASNRRSRGCGGGGGGGKGGPGRGPGPSKSEPTIKPRPAGKPPLSQRYAPVMAAPRREFRALASSRGNSPFPARRAARVRRRGHGVPRRTRTSTGVSPAYDGRSNLFTAGELPFKRKKFEVDLSDRDDNAAGSSGNKEKKYNVVIRHAPLISLQDLGNAMSGYHADIPAQARQVLDIVLRDIVLTERNDKGYVAIGRSSFSPQLGTKDLGLGITAWKGFYQSCRLTQQGLSLNIGQIYHFVSDLYLMGYWNHYLQMF</sequence>
<accession>A0A8J5T9R6</accession>
<dbReference type="EMBL" id="JAAALK010000282">
    <property type="protein sequence ID" value="KAG8080617.1"/>
    <property type="molecule type" value="Genomic_DNA"/>
</dbReference>
<dbReference type="AlphaFoldDB" id="A0A8J5T9R6"/>
<proteinExistence type="predicted"/>
<dbReference type="InterPro" id="IPR014811">
    <property type="entry name" value="ArgoL1"/>
</dbReference>
<dbReference type="Proteomes" id="UP000729402">
    <property type="component" value="Unassembled WGS sequence"/>
</dbReference>
<gene>
    <name evidence="3" type="ORF">GUJ93_ZPchr0007g5622</name>
</gene>
<feature type="compositionally biased region" description="Basic residues" evidence="1">
    <location>
        <begin position="75"/>
        <end position="91"/>
    </location>
</feature>
<dbReference type="PANTHER" id="PTHR22891">
    <property type="entry name" value="EUKARYOTIC TRANSLATION INITIATION FACTOR 2C"/>
    <property type="match status" value="1"/>
</dbReference>
<dbReference type="Pfam" id="PF16486">
    <property type="entry name" value="ArgoN"/>
    <property type="match status" value="1"/>
</dbReference>
<reference evidence="3" key="1">
    <citation type="journal article" date="2021" name="bioRxiv">
        <title>Whole Genome Assembly and Annotation of Northern Wild Rice, Zizania palustris L., Supports a Whole Genome Duplication in the Zizania Genus.</title>
        <authorList>
            <person name="Haas M."/>
            <person name="Kono T."/>
            <person name="Macchietto M."/>
            <person name="Millas R."/>
            <person name="McGilp L."/>
            <person name="Shao M."/>
            <person name="Duquette J."/>
            <person name="Hirsch C.N."/>
            <person name="Kimball J."/>
        </authorList>
    </citation>
    <scope>NUCLEOTIDE SEQUENCE</scope>
    <source>
        <tissue evidence="3">Fresh leaf tissue</tissue>
    </source>
</reference>
<dbReference type="InterPro" id="IPR032474">
    <property type="entry name" value="Argonaute_N"/>
</dbReference>
<evidence type="ECO:0000256" key="1">
    <source>
        <dbReference type="SAM" id="MobiDB-lite"/>
    </source>
</evidence>
<evidence type="ECO:0000313" key="3">
    <source>
        <dbReference type="EMBL" id="KAG8080617.1"/>
    </source>
</evidence>
<feature type="region of interest" description="Disordered" evidence="1">
    <location>
        <begin position="1"/>
        <end position="102"/>
    </location>
</feature>